<dbReference type="InterPro" id="IPR015889">
    <property type="entry name" value="Intradiol_dOase_core"/>
</dbReference>
<organism evidence="3 4">
    <name type="scientific">Parafilimonas terrae</name>
    <dbReference type="NCBI Taxonomy" id="1465490"/>
    <lineage>
        <taxon>Bacteria</taxon>
        <taxon>Pseudomonadati</taxon>
        <taxon>Bacteroidota</taxon>
        <taxon>Chitinophagia</taxon>
        <taxon>Chitinophagales</taxon>
        <taxon>Chitinophagaceae</taxon>
        <taxon>Parafilimonas</taxon>
    </lineage>
</organism>
<gene>
    <name evidence="3" type="ORF">SAMN05444277_105155</name>
</gene>
<dbReference type="Proteomes" id="UP000199031">
    <property type="component" value="Unassembled WGS sequence"/>
</dbReference>
<dbReference type="OrthoDB" id="9800887at2"/>
<dbReference type="STRING" id="1465490.SAMN05444277_105155"/>
<proteinExistence type="predicted"/>
<name>A0A1I5VRS1_9BACT</name>
<dbReference type="EMBL" id="FOXQ01000005">
    <property type="protein sequence ID" value="SFQ10274.1"/>
    <property type="molecule type" value="Genomic_DNA"/>
</dbReference>
<feature type="domain" description="Intradiol ring-cleavage dioxygenases" evidence="2">
    <location>
        <begin position="70"/>
        <end position="179"/>
    </location>
</feature>
<feature type="compositionally biased region" description="Polar residues" evidence="1">
    <location>
        <begin position="57"/>
        <end position="66"/>
    </location>
</feature>
<protein>
    <submittedName>
        <fullName evidence="3">Protocatechuate 3,4-dioxygenase beta subunit</fullName>
    </submittedName>
</protein>
<dbReference type="RefSeq" id="WP_090657952.1">
    <property type="nucleotide sequence ID" value="NZ_FOXQ01000005.1"/>
</dbReference>
<dbReference type="AlphaFoldDB" id="A0A1I5VRS1"/>
<dbReference type="GO" id="GO:0008199">
    <property type="term" value="F:ferric iron binding"/>
    <property type="evidence" value="ECO:0007669"/>
    <property type="project" value="InterPro"/>
</dbReference>
<keyword evidence="3" id="KW-0560">Oxidoreductase</keyword>
<accession>A0A1I5VRS1</accession>
<feature type="region of interest" description="Disordered" evidence="1">
    <location>
        <begin position="31"/>
        <end position="66"/>
    </location>
</feature>
<dbReference type="InterPro" id="IPR000627">
    <property type="entry name" value="Intradiol_dOase_C"/>
</dbReference>
<reference evidence="3 4" key="1">
    <citation type="submission" date="2016-10" db="EMBL/GenBank/DDBJ databases">
        <authorList>
            <person name="de Groot N.N."/>
        </authorList>
    </citation>
    <scope>NUCLEOTIDE SEQUENCE [LARGE SCALE GENOMIC DNA]</scope>
    <source>
        <strain evidence="3 4">DSM 28286</strain>
    </source>
</reference>
<keyword evidence="4" id="KW-1185">Reference proteome</keyword>
<evidence type="ECO:0000259" key="2">
    <source>
        <dbReference type="Pfam" id="PF00775"/>
    </source>
</evidence>
<feature type="compositionally biased region" description="Polar residues" evidence="1">
    <location>
        <begin position="31"/>
        <end position="45"/>
    </location>
</feature>
<dbReference type="GO" id="GO:0016702">
    <property type="term" value="F:oxidoreductase activity, acting on single donors with incorporation of molecular oxygen, incorporation of two atoms of oxygen"/>
    <property type="evidence" value="ECO:0007669"/>
    <property type="project" value="InterPro"/>
</dbReference>
<evidence type="ECO:0000256" key="1">
    <source>
        <dbReference type="SAM" id="MobiDB-lite"/>
    </source>
</evidence>
<dbReference type="Pfam" id="PF00775">
    <property type="entry name" value="Dioxygenase_C"/>
    <property type="match status" value="1"/>
</dbReference>
<evidence type="ECO:0000313" key="4">
    <source>
        <dbReference type="Proteomes" id="UP000199031"/>
    </source>
</evidence>
<dbReference type="SUPFAM" id="SSF49482">
    <property type="entry name" value="Aromatic compound dioxygenase"/>
    <property type="match status" value="1"/>
</dbReference>
<dbReference type="PANTHER" id="PTHR34315">
    <property type="match status" value="1"/>
</dbReference>
<sequence length="235" mass="25289">MERKEFLKRGFTTALSMAAIAPIMKACSKNADSGSTDNTSGSCTDTPEETEGPYPTHTPSSLVTSDITSDRKGVPLSINITVNNSNASCAALANAIVDIWHCDADGNYSEYGSTQMQSSDYTSVHFLRGRQTTNTSGLVTFTSIFPGWYQGRATHIHVHIYSADGTSLLVTQIAFPADVCNTVYTTATTYYTKGTQDTSNAEDDIFRDSLAYELATVEGNITNGYTLTHLITVAA</sequence>
<dbReference type="PANTHER" id="PTHR34315:SF1">
    <property type="entry name" value="INTRADIOL RING-CLEAVAGE DIOXYGENASES DOMAIN-CONTAINING PROTEIN-RELATED"/>
    <property type="match status" value="1"/>
</dbReference>
<evidence type="ECO:0000313" key="3">
    <source>
        <dbReference type="EMBL" id="SFQ10274.1"/>
    </source>
</evidence>
<keyword evidence="3" id="KW-0223">Dioxygenase</keyword>
<dbReference type="Gene3D" id="2.60.130.10">
    <property type="entry name" value="Aromatic compound dioxygenase"/>
    <property type="match status" value="1"/>
</dbReference>